<dbReference type="GeneTree" id="ENSGT00940000162174"/>
<evidence type="ECO:0000259" key="2">
    <source>
        <dbReference type="PROSITE" id="PS50238"/>
    </source>
</evidence>
<dbReference type="InterPro" id="IPR000198">
    <property type="entry name" value="RhoGAP_dom"/>
</dbReference>
<evidence type="ECO:0000313" key="3">
    <source>
        <dbReference type="Ensembl" id="ENSGEVP00005014420.1"/>
    </source>
</evidence>
<protein>
    <submittedName>
        <fullName evidence="3">Rho GTPase activating protein 40</fullName>
    </submittedName>
</protein>
<evidence type="ECO:0000256" key="1">
    <source>
        <dbReference type="ARBA" id="ARBA00022468"/>
    </source>
</evidence>
<dbReference type="Gene3D" id="1.10.555.10">
    <property type="entry name" value="Rho GTPase activation protein"/>
    <property type="match status" value="1"/>
</dbReference>
<dbReference type="GO" id="GO:0051056">
    <property type="term" value="P:regulation of small GTPase mediated signal transduction"/>
    <property type="evidence" value="ECO:0007669"/>
    <property type="project" value="TreeGrafter"/>
</dbReference>
<keyword evidence="4" id="KW-1185">Reference proteome</keyword>
<dbReference type="AlphaFoldDB" id="A0A8C4WDL0"/>
<reference evidence="3" key="3">
    <citation type="submission" date="2025-09" db="UniProtKB">
        <authorList>
            <consortium name="Ensembl"/>
        </authorList>
    </citation>
    <scope>IDENTIFICATION</scope>
</reference>
<gene>
    <name evidence="3" type="primary">ARHGAP40</name>
</gene>
<dbReference type="OrthoDB" id="27680at2759"/>
<organism evidence="3 4">
    <name type="scientific">Gopherus evgoodei</name>
    <name type="common">Goodes thornscrub tortoise</name>
    <dbReference type="NCBI Taxonomy" id="1825980"/>
    <lineage>
        <taxon>Eukaryota</taxon>
        <taxon>Metazoa</taxon>
        <taxon>Chordata</taxon>
        <taxon>Craniata</taxon>
        <taxon>Vertebrata</taxon>
        <taxon>Euteleostomi</taxon>
        <taxon>Archelosauria</taxon>
        <taxon>Testudinata</taxon>
        <taxon>Testudines</taxon>
        <taxon>Cryptodira</taxon>
        <taxon>Durocryptodira</taxon>
        <taxon>Testudinoidea</taxon>
        <taxon>Testudinidae</taxon>
        <taxon>Gopherus</taxon>
    </lineage>
</organism>
<reference evidence="3" key="1">
    <citation type="submission" date="2019-06" db="EMBL/GenBank/DDBJ databases">
        <title>G10K-VGP Goodes thornscrub tortoise genome, primary haplotype.</title>
        <authorList>
            <person name="Murphy B."/>
            <person name="Edwards T."/>
            <person name="Rhie A."/>
            <person name="Koren S."/>
            <person name="Phillippy A."/>
            <person name="Fedrigo O."/>
            <person name="Haase B."/>
            <person name="Mountcastle J."/>
            <person name="Lewin H."/>
            <person name="Damas J."/>
            <person name="Howe K."/>
            <person name="Formenti G."/>
            <person name="Myers G."/>
            <person name="Durbin R."/>
            <person name="Jarvis E.D."/>
        </authorList>
    </citation>
    <scope>NUCLEOTIDE SEQUENCE [LARGE SCALE GENOMIC DNA]</scope>
</reference>
<keyword evidence="1" id="KW-0343">GTPase activation</keyword>
<dbReference type="PANTHER" id="PTHR14963">
    <property type="entry name" value="RHO GTPASE ACTIVATING PROTEIN 18,19-RELATED"/>
    <property type="match status" value="1"/>
</dbReference>
<dbReference type="Ensembl" id="ENSGEVT00005015122.1">
    <property type="protein sequence ID" value="ENSGEVP00005014420.1"/>
    <property type="gene ID" value="ENSGEVG00005010082.1"/>
</dbReference>
<dbReference type="GO" id="GO:0005096">
    <property type="term" value="F:GTPase activator activity"/>
    <property type="evidence" value="ECO:0007669"/>
    <property type="project" value="UniProtKB-KW"/>
</dbReference>
<sequence length="616" mass="70038">MSAVAVLIPKSSLLRLFEPRYLDLFNLFPSPLLSRSCPCKMSQFPQKSSMEPPLSECMNSRVDSLDSLSMDNFWLEVENIKQSTEAEQEECNLADGEAEAEWLQDAGLSDLIGEDTSENDNIVLLSTLTKTQTAAVQRRLDTYSRSRRKKNKPPVRDVRDIFGVVSSEVCCLLTSRIFPCVLAADFSCMLRSPGKEEIFCTDIAYSEQAAILLKGSFLREPRKIKDESQFKIPKGRLGVTRIGDLSSQDMKKIPTLALIELTALCDILGLELKRNKAAKQKAKENRLFGVPLSTLLENDQKLIPNTKVPLILQALLSCLEKKGLDTEGILRVSGSQTRIKSLEEKLESDFYNGLFHWDEVRQNDVSGLLKRFIRELPTPLLTAEYLPAFAAVQNIPDLKQRLQALNLLILILPEPNRNTLKALLEFLSKVVAREKKNKMNLWNVSTVIAPNLFMHKGLANKIPEGKEKQLAEGAADVVRMMIHYQDLLWTISSFLVAQVRKLNESSSRRYQFYDRRIKNLLRKIHTDKDKVEKNQTVKVQTSLLLKDSLEVHLNNGTKAADVLRQFQKHLSQNGWSIVNKVSEHCLDPDTYLLDLYHINPHAEWIIRQNPSFPRIL</sequence>
<dbReference type="SMART" id="SM00324">
    <property type="entry name" value="RhoGAP"/>
    <property type="match status" value="1"/>
</dbReference>
<dbReference type="CDD" id="cd04391">
    <property type="entry name" value="RhoGAP_ARHGAP18"/>
    <property type="match status" value="1"/>
</dbReference>
<reference evidence="3" key="2">
    <citation type="submission" date="2025-08" db="UniProtKB">
        <authorList>
            <consortium name="Ensembl"/>
        </authorList>
    </citation>
    <scope>IDENTIFICATION</scope>
</reference>
<name>A0A8C4WDL0_9SAUR</name>
<dbReference type="GO" id="GO:0007165">
    <property type="term" value="P:signal transduction"/>
    <property type="evidence" value="ECO:0007669"/>
    <property type="project" value="InterPro"/>
</dbReference>
<dbReference type="InterPro" id="IPR057323">
    <property type="entry name" value="RHG40/28/18_ubiquitin"/>
</dbReference>
<dbReference type="PANTHER" id="PTHR14963:SF4">
    <property type="entry name" value="RHO GTPASE-ACTIVATING PROTEIN 40"/>
    <property type="match status" value="1"/>
</dbReference>
<dbReference type="Pfam" id="PF25442">
    <property type="entry name" value="Ubiquitin_RHG40_C"/>
    <property type="match status" value="2"/>
</dbReference>
<dbReference type="Pfam" id="PF00620">
    <property type="entry name" value="RhoGAP"/>
    <property type="match status" value="1"/>
</dbReference>
<feature type="domain" description="Rho-GAP" evidence="2">
    <location>
        <begin position="290"/>
        <end position="489"/>
    </location>
</feature>
<dbReference type="PROSITE" id="PS50238">
    <property type="entry name" value="RHOGAP"/>
    <property type="match status" value="1"/>
</dbReference>
<proteinExistence type="predicted"/>
<dbReference type="InterPro" id="IPR008936">
    <property type="entry name" value="Rho_GTPase_activation_prot"/>
</dbReference>
<dbReference type="GO" id="GO:0030833">
    <property type="term" value="P:regulation of actin filament polymerization"/>
    <property type="evidence" value="ECO:0007669"/>
    <property type="project" value="TreeGrafter"/>
</dbReference>
<dbReference type="GO" id="GO:0005737">
    <property type="term" value="C:cytoplasm"/>
    <property type="evidence" value="ECO:0007669"/>
    <property type="project" value="TreeGrafter"/>
</dbReference>
<dbReference type="Proteomes" id="UP000694390">
    <property type="component" value="Chromosome 14"/>
</dbReference>
<evidence type="ECO:0000313" key="4">
    <source>
        <dbReference type="Proteomes" id="UP000694390"/>
    </source>
</evidence>
<dbReference type="SUPFAM" id="SSF48350">
    <property type="entry name" value="GTPase activation domain, GAP"/>
    <property type="match status" value="1"/>
</dbReference>
<accession>A0A8C4WDL0</accession>